<evidence type="ECO:0000256" key="1">
    <source>
        <dbReference type="ARBA" id="ARBA00007177"/>
    </source>
</evidence>
<gene>
    <name evidence="4" type="ORF">E3Q01_01162</name>
    <name evidence="5" type="ORF">E3Q02_01387</name>
    <name evidence="3" type="ORF">E3Q10_03017</name>
</gene>
<dbReference type="Pfam" id="PF01774">
    <property type="entry name" value="UreD"/>
    <property type="match status" value="1"/>
</dbReference>
<evidence type="ECO:0000256" key="2">
    <source>
        <dbReference type="ARBA" id="ARBA00023186"/>
    </source>
</evidence>
<dbReference type="EMBL" id="SPRO01000036">
    <property type="protein sequence ID" value="TIC28609.1"/>
    <property type="molecule type" value="Genomic_DNA"/>
</dbReference>
<dbReference type="Proteomes" id="UP000310708">
    <property type="component" value="Unassembled WGS sequence"/>
</dbReference>
<evidence type="ECO:0000313" key="4">
    <source>
        <dbReference type="EMBL" id="TIC67629.1"/>
    </source>
</evidence>
<reference evidence="6 7" key="1">
    <citation type="submission" date="2019-03" db="EMBL/GenBank/DDBJ databases">
        <title>Sequencing 25 genomes of Wallemia mellicola.</title>
        <authorList>
            <person name="Gostincar C."/>
        </authorList>
    </citation>
    <scope>NUCLEOTIDE SEQUENCE [LARGE SCALE GENOMIC DNA]</scope>
    <source>
        <strain evidence="5 7">EXF-1274</strain>
        <strain evidence="4 8">EXF-757</strain>
        <strain evidence="3 6">EXF-8738</strain>
    </source>
</reference>
<comment type="similarity">
    <text evidence="1">Belongs to the UreD family.</text>
</comment>
<dbReference type="InterPro" id="IPR002669">
    <property type="entry name" value="UreD"/>
</dbReference>
<dbReference type="Proteomes" id="UP000305647">
    <property type="component" value="Unassembled WGS sequence"/>
</dbReference>
<comment type="caution">
    <text evidence="5">The sequence shown here is derived from an EMBL/GenBank/DDBJ whole genome shotgun (WGS) entry which is preliminary data.</text>
</comment>
<evidence type="ECO:0000313" key="3">
    <source>
        <dbReference type="EMBL" id="TIC28609.1"/>
    </source>
</evidence>
<protein>
    <submittedName>
        <fullName evidence="5">UreD-domain-containing protein</fullName>
    </submittedName>
</protein>
<keyword evidence="2" id="KW-0143">Chaperone</keyword>
<name>A0A4T0PRC2_9BASI</name>
<dbReference type="PANTHER" id="PTHR33643:SF1">
    <property type="entry name" value="UREASE ACCESSORY PROTEIN D"/>
    <property type="match status" value="1"/>
</dbReference>
<evidence type="ECO:0000313" key="5">
    <source>
        <dbReference type="EMBL" id="TIC67751.1"/>
    </source>
</evidence>
<dbReference type="GO" id="GO:0016151">
    <property type="term" value="F:nickel cation binding"/>
    <property type="evidence" value="ECO:0007669"/>
    <property type="project" value="InterPro"/>
</dbReference>
<evidence type="ECO:0000313" key="6">
    <source>
        <dbReference type="Proteomes" id="UP000305647"/>
    </source>
</evidence>
<dbReference type="Proteomes" id="UP000309601">
    <property type="component" value="Unassembled WGS sequence"/>
</dbReference>
<dbReference type="HAMAP" id="MF_01384">
    <property type="entry name" value="UreD"/>
    <property type="match status" value="1"/>
</dbReference>
<dbReference type="OMA" id="CFRSASY"/>
<proteinExistence type="inferred from homology"/>
<accession>A0A4T0PRC2</accession>
<organism evidence="5 7">
    <name type="scientific">Wallemia mellicola</name>
    <dbReference type="NCBI Taxonomy" id="1708541"/>
    <lineage>
        <taxon>Eukaryota</taxon>
        <taxon>Fungi</taxon>
        <taxon>Dikarya</taxon>
        <taxon>Basidiomycota</taxon>
        <taxon>Wallemiomycotina</taxon>
        <taxon>Wallemiomycetes</taxon>
        <taxon>Wallemiales</taxon>
        <taxon>Wallemiaceae</taxon>
        <taxon>Wallemia</taxon>
    </lineage>
</organism>
<evidence type="ECO:0000313" key="7">
    <source>
        <dbReference type="Proteomes" id="UP000309601"/>
    </source>
</evidence>
<dbReference type="EMBL" id="SPRX01000010">
    <property type="protein sequence ID" value="TIC67629.1"/>
    <property type="molecule type" value="Genomic_DNA"/>
</dbReference>
<dbReference type="AlphaFoldDB" id="A0A4T0PRC2"/>
<evidence type="ECO:0000313" key="8">
    <source>
        <dbReference type="Proteomes" id="UP000310708"/>
    </source>
</evidence>
<dbReference type="EMBL" id="SPRW01000011">
    <property type="protein sequence ID" value="TIC67751.1"/>
    <property type="molecule type" value="Genomic_DNA"/>
</dbReference>
<sequence>MENINNDFKSIFGNISITSDGYRTYFSDLTASYPLKLIAPTIRSGPARIGICYSLQYGGGLVAGDICNLGVKVQDGSTLLLLTQGSTKVFKSDGIKTSQQKLSTTVDPGCMIISLPDPVQPFAQSRYKQKQNFYLHSTSSAVILDAFSSGRSARGESWQFDTYTSINNIYIDDVLIIRDAQTVAKPDIEKRMGPFHVYGLLILLGKQTEDVRRAFEHAYDKQNAVLNGRFDIGMDVLWSYTPINKDASVIRLAGKDEEVIKLFLRDNCINLQEVIGMEAYVRCFK</sequence>
<dbReference type="PANTHER" id="PTHR33643">
    <property type="entry name" value="UREASE ACCESSORY PROTEIN D"/>
    <property type="match status" value="1"/>
</dbReference>